<accession>A0A0D2DR70</accession>
<evidence type="ECO:0000256" key="4">
    <source>
        <dbReference type="ARBA" id="ARBA00023002"/>
    </source>
</evidence>
<keyword evidence="2" id="KW-0285">Flavoprotein</keyword>
<dbReference type="Proteomes" id="UP000053029">
    <property type="component" value="Unassembled WGS sequence"/>
</dbReference>
<gene>
    <name evidence="7" type="ORF">Z517_06971</name>
</gene>
<dbReference type="InterPro" id="IPR050493">
    <property type="entry name" value="FAD-dep_Monooxygenase_BioMet"/>
</dbReference>
<sequence>MGSIPAAADDDFSRNNNIDVIVIGAGYAGLSCAIELKRKGCNVHVVEREPKLQILGDIITLTANASIVMEKWGDVVEQMAAESARPAIVTFKSDKGEVLLEQDWKDKYNGHYNLYTSRARSQNLIYDYAVKIGVKFTFGTRITDFWEGDDKAGVYLNGELVTADFVVGADGVYSRARKYVTGNTQMAQRSGFAVYRAYFPREHLQKDPLTHDLAYTENDQLIIWIGLNLHAIIIVNARLGYISAYLTHKDTYTVEESWTYPGTVKDMLEVVEGCDPVLEAAIKQIPEHVICDFKLLWRDPIDKWVSDKGRIVLVGDAAHPHLPTSGSGGGMGVEDGATLASLVDRAGRSDIPSALRAFQKLRYDRTSTTQRMGWEVRHKWHQTDWDRVKKEPQFLKIPQPDWLYSGDAERYGYEMFDAVMAHVKQGKPFRNTNVPDDYEPDDWNIKTMTELDGKTGTDDLYKIA</sequence>
<dbReference type="GO" id="GO:0071949">
    <property type="term" value="F:FAD binding"/>
    <property type="evidence" value="ECO:0007669"/>
    <property type="project" value="InterPro"/>
</dbReference>
<evidence type="ECO:0000256" key="2">
    <source>
        <dbReference type="ARBA" id="ARBA00022630"/>
    </source>
</evidence>
<comment type="similarity">
    <text evidence="1">Belongs to the paxM FAD-dependent monooxygenase family.</text>
</comment>
<dbReference type="AlphaFoldDB" id="A0A0D2DR70"/>
<dbReference type="PANTHER" id="PTHR13789">
    <property type="entry name" value="MONOOXYGENASE"/>
    <property type="match status" value="1"/>
</dbReference>
<evidence type="ECO:0000259" key="6">
    <source>
        <dbReference type="Pfam" id="PF01494"/>
    </source>
</evidence>
<protein>
    <submittedName>
        <fullName evidence="7">Unplaced genomic scaffold supercont1.4, whole genome shotgun sequence</fullName>
    </submittedName>
</protein>
<reference evidence="7 8" key="1">
    <citation type="submission" date="2015-01" db="EMBL/GenBank/DDBJ databases">
        <title>The Genome Sequence of Fonsecaea pedrosoi CBS 271.37.</title>
        <authorList>
            <consortium name="The Broad Institute Genomics Platform"/>
            <person name="Cuomo C."/>
            <person name="de Hoog S."/>
            <person name="Gorbushina A."/>
            <person name="Stielow B."/>
            <person name="Teixiera M."/>
            <person name="Abouelleil A."/>
            <person name="Chapman S.B."/>
            <person name="Priest M."/>
            <person name="Young S.K."/>
            <person name="Wortman J."/>
            <person name="Nusbaum C."/>
            <person name="Birren B."/>
        </authorList>
    </citation>
    <scope>NUCLEOTIDE SEQUENCE [LARGE SCALE GENOMIC DNA]</scope>
    <source>
        <strain evidence="7 8">CBS 271.37</strain>
    </source>
</reference>
<dbReference type="SUPFAM" id="SSF54373">
    <property type="entry name" value="FAD-linked reductases, C-terminal domain"/>
    <property type="match status" value="1"/>
</dbReference>
<dbReference type="Gene3D" id="3.50.50.60">
    <property type="entry name" value="FAD/NAD(P)-binding domain"/>
    <property type="match status" value="1"/>
</dbReference>
<dbReference type="HOGENOM" id="CLU_009665_19_1_1"/>
<evidence type="ECO:0000256" key="5">
    <source>
        <dbReference type="ARBA" id="ARBA00023033"/>
    </source>
</evidence>
<keyword evidence="5" id="KW-0503">Monooxygenase</keyword>
<dbReference type="STRING" id="1442368.A0A0D2DR70"/>
<dbReference type="PRINTS" id="PR00420">
    <property type="entry name" value="RNGMNOXGNASE"/>
</dbReference>
<evidence type="ECO:0000313" key="8">
    <source>
        <dbReference type="Proteomes" id="UP000053029"/>
    </source>
</evidence>
<dbReference type="RefSeq" id="XP_013284164.1">
    <property type="nucleotide sequence ID" value="XM_013428710.1"/>
</dbReference>
<dbReference type="PANTHER" id="PTHR13789:SF236">
    <property type="entry name" value="MONOOXYGENASE, PUTATIVE (AFU_ORTHOLOGUE AFUA_6G12060)-RELATED"/>
    <property type="match status" value="1"/>
</dbReference>
<dbReference type="EMBL" id="KN846972">
    <property type="protein sequence ID" value="KIW80356.1"/>
    <property type="molecule type" value="Genomic_DNA"/>
</dbReference>
<dbReference type="SUPFAM" id="SSF51905">
    <property type="entry name" value="FAD/NAD(P)-binding domain"/>
    <property type="match status" value="1"/>
</dbReference>
<proteinExistence type="inferred from homology"/>
<feature type="domain" description="FAD-binding" evidence="6">
    <location>
        <begin position="18"/>
        <end position="341"/>
    </location>
</feature>
<evidence type="ECO:0000256" key="3">
    <source>
        <dbReference type="ARBA" id="ARBA00022827"/>
    </source>
</evidence>
<name>A0A0D2DR70_9EURO</name>
<dbReference type="InterPro" id="IPR002938">
    <property type="entry name" value="FAD-bd"/>
</dbReference>
<dbReference type="GeneID" id="25306461"/>
<dbReference type="OrthoDB" id="16820at2759"/>
<dbReference type="Pfam" id="PF01494">
    <property type="entry name" value="FAD_binding_3"/>
    <property type="match status" value="1"/>
</dbReference>
<keyword evidence="3" id="KW-0274">FAD</keyword>
<dbReference type="InterPro" id="IPR036188">
    <property type="entry name" value="FAD/NAD-bd_sf"/>
</dbReference>
<dbReference type="GO" id="GO:0004497">
    <property type="term" value="F:monooxygenase activity"/>
    <property type="evidence" value="ECO:0007669"/>
    <property type="project" value="UniProtKB-KW"/>
</dbReference>
<keyword evidence="8" id="KW-1185">Reference proteome</keyword>
<evidence type="ECO:0000313" key="7">
    <source>
        <dbReference type="EMBL" id="KIW80356.1"/>
    </source>
</evidence>
<dbReference type="VEuPathDB" id="FungiDB:Z517_06971"/>
<organism evidence="7 8">
    <name type="scientific">Fonsecaea pedrosoi CBS 271.37</name>
    <dbReference type="NCBI Taxonomy" id="1442368"/>
    <lineage>
        <taxon>Eukaryota</taxon>
        <taxon>Fungi</taxon>
        <taxon>Dikarya</taxon>
        <taxon>Ascomycota</taxon>
        <taxon>Pezizomycotina</taxon>
        <taxon>Eurotiomycetes</taxon>
        <taxon>Chaetothyriomycetidae</taxon>
        <taxon>Chaetothyriales</taxon>
        <taxon>Herpotrichiellaceae</taxon>
        <taxon>Fonsecaea</taxon>
    </lineage>
</organism>
<evidence type="ECO:0000256" key="1">
    <source>
        <dbReference type="ARBA" id="ARBA00007992"/>
    </source>
</evidence>
<keyword evidence="4" id="KW-0560">Oxidoreductase</keyword>